<evidence type="ECO:0000256" key="1">
    <source>
        <dbReference type="ARBA" id="ARBA00010641"/>
    </source>
</evidence>
<reference evidence="8 9" key="1">
    <citation type="submission" date="2020-03" db="EMBL/GenBank/DDBJ databases">
        <title>Two novel Motilibacter sp.</title>
        <authorList>
            <person name="Liu S."/>
        </authorList>
    </citation>
    <scope>NUCLEOTIDE SEQUENCE [LARGE SCALE GENOMIC DNA]</scope>
    <source>
        <strain evidence="8 9">E257</strain>
    </source>
</reference>
<evidence type="ECO:0000259" key="6">
    <source>
        <dbReference type="Pfam" id="PF04542"/>
    </source>
</evidence>
<evidence type="ECO:0000256" key="5">
    <source>
        <dbReference type="ARBA" id="ARBA00023163"/>
    </source>
</evidence>
<keyword evidence="3" id="KW-0731">Sigma factor</keyword>
<dbReference type="InterPro" id="IPR036388">
    <property type="entry name" value="WH-like_DNA-bd_sf"/>
</dbReference>
<dbReference type="Gene3D" id="1.10.1740.10">
    <property type="match status" value="1"/>
</dbReference>
<dbReference type="InterPro" id="IPR013249">
    <property type="entry name" value="RNA_pol_sigma70_r4_t2"/>
</dbReference>
<dbReference type="InterPro" id="IPR013325">
    <property type="entry name" value="RNA_pol_sigma_r2"/>
</dbReference>
<dbReference type="Proteomes" id="UP000800981">
    <property type="component" value="Unassembled WGS sequence"/>
</dbReference>
<dbReference type="PANTHER" id="PTHR43133">
    <property type="entry name" value="RNA POLYMERASE ECF-TYPE SIGMA FACTO"/>
    <property type="match status" value="1"/>
</dbReference>
<feature type="domain" description="RNA polymerase sigma factor 70 region 4 type 2" evidence="7">
    <location>
        <begin position="107"/>
        <end position="158"/>
    </location>
</feature>
<evidence type="ECO:0000313" key="8">
    <source>
        <dbReference type="EMBL" id="NHC15912.1"/>
    </source>
</evidence>
<dbReference type="PANTHER" id="PTHR43133:SF50">
    <property type="entry name" value="ECF RNA POLYMERASE SIGMA FACTOR SIGM"/>
    <property type="match status" value="1"/>
</dbReference>
<dbReference type="EMBL" id="JAANNP010000068">
    <property type="protein sequence ID" value="NHC15912.1"/>
    <property type="molecule type" value="Genomic_DNA"/>
</dbReference>
<dbReference type="SUPFAM" id="SSF88946">
    <property type="entry name" value="Sigma2 domain of RNA polymerase sigma factors"/>
    <property type="match status" value="1"/>
</dbReference>
<protein>
    <submittedName>
        <fullName evidence="8">SigE family RNA polymerase sigma factor</fullName>
    </submittedName>
</protein>
<accession>A0ABX0GY53</accession>
<evidence type="ECO:0000313" key="9">
    <source>
        <dbReference type="Proteomes" id="UP000800981"/>
    </source>
</evidence>
<proteinExistence type="inferred from homology"/>
<keyword evidence="9" id="KW-1185">Reference proteome</keyword>
<evidence type="ECO:0000256" key="4">
    <source>
        <dbReference type="ARBA" id="ARBA00023125"/>
    </source>
</evidence>
<dbReference type="RefSeq" id="WP_166284390.1">
    <property type="nucleotide sequence ID" value="NZ_JAANNP010000068.1"/>
</dbReference>
<evidence type="ECO:0000256" key="2">
    <source>
        <dbReference type="ARBA" id="ARBA00023015"/>
    </source>
</evidence>
<feature type="domain" description="RNA polymerase sigma-70 region 2" evidence="6">
    <location>
        <begin position="14"/>
        <end position="80"/>
    </location>
</feature>
<dbReference type="NCBIfam" id="TIGR02983">
    <property type="entry name" value="SigE-fam_strep"/>
    <property type="match status" value="1"/>
</dbReference>
<dbReference type="InterPro" id="IPR007627">
    <property type="entry name" value="RNA_pol_sigma70_r2"/>
</dbReference>
<keyword evidence="2" id="KW-0805">Transcription regulation</keyword>
<gene>
    <name evidence="8" type="ORF">G9H71_19190</name>
</gene>
<dbReference type="InterPro" id="IPR039425">
    <property type="entry name" value="RNA_pol_sigma-70-like"/>
</dbReference>
<dbReference type="Pfam" id="PF08281">
    <property type="entry name" value="Sigma70_r4_2"/>
    <property type="match status" value="1"/>
</dbReference>
<evidence type="ECO:0000259" key="7">
    <source>
        <dbReference type="Pfam" id="PF08281"/>
    </source>
</evidence>
<name>A0ABX0GY53_9ACTN</name>
<dbReference type="Pfam" id="PF04542">
    <property type="entry name" value="Sigma70_r2"/>
    <property type="match status" value="1"/>
</dbReference>
<comment type="caution">
    <text evidence="8">The sequence shown here is derived from an EMBL/GenBank/DDBJ whole genome shotgun (WGS) entry which is preliminary data.</text>
</comment>
<sequence length="174" mass="19712">MGAAEDEREFSDFVAHRQRALLRTAYLLTGDRHTAEDLLQAALTKTYIAWGRIDDLNAAEAYVRTTLTRTYVSWWRRRWKGERPTEELPEPAATGVALDTAVAERTDLWDVVQTLPRKQRAAVVLRFYEDMSEAQVAEVLGCAVGTVKSQTSRALATLRERMSAVPERKEEGSR</sequence>
<dbReference type="Gene3D" id="1.10.10.10">
    <property type="entry name" value="Winged helix-like DNA-binding domain superfamily/Winged helix DNA-binding domain"/>
    <property type="match status" value="1"/>
</dbReference>
<dbReference type="CDD" id="cd06171">
    <property type="entry name" value="Sigma70_r4"/>
    <property type="match status" value="1"/>
</dbReference>
<keyword evidence="4" id="KW-0238">DNA-binding</keyword>
<dbReference type="SUPFAM" id="SSF88659">
    <property type="entry name" value="Sigma3 and sigma4 domains of RNA polymerase sigma factors"/>
    <property type="match status" value="1"/>
</dbReference>
<organism evidence="8 9">
    <name type="scientific">Motilibacter deserti</name>
    <dbReference type="NCBI Taxonomy" id="2714956"/>
    <lineage>
        <taxon>Bacteria</taxon>
        <taxon>Bacillati</taxon>
        <taxon>Actinomycetota</taxon>
        <taxon>Actinomycetes</taxon>
        <taxon>Motilibacterales</taxon>
        <taxon>Motilibacteraceae</taxon>
        <taxon>Motilibacter</taxon>
    </lineage>
</organism>
<comment type="similarity">
    <text evidence="1">Belongs to the sigma-70 factor family. ECF subfamily.</text>
</comment>
<evidence type="ECO:0000256" key="3">
    <source>
        <dbReference type="ARBA" id="ARBA00023082"/>
    </source>
</evidence>
<dbReference type="InterPro" id="IPR014284">
    <property type="entry name" value="RNA_pol_sigma-70_dom"/>
</dbReference>
<dbReference type="NCBIfam" id="TIGR02937">
    <property type="entry name" value="sigma70-ECF"/>
    <property type="match status" value="1"/>
</dbReference>
<dbReference type="InterPro" id="IPR013324">
    <property type="entry name" value="RNA_pol_sigma_r3/r4-like"/>
</dbReference>
<keyword evidence="5" id="KW-0804">Transcription</keyword>
<dbReference type="InterPro" id="IPR014325">
    <property type="entry name" value="RNA_pol_sigma-E_actinobac"/>
</dbReference>